<feature type="non-terminal residue" evidence="1">
    <location>
        <position position="1"/>
    </location>
</feature>
<name>K1T3H8_9ZZZZ</name>
<dbReference type="SUPFAM" id="SSF53187">
    <property type="entry name" value="Zn-dependent exopeptidases"/>
    <property type="match status" value="1"/>
</dbReference>
<dbReference type="Gene3D" id="3.40.630.10">
    <property type="entry name" value="Zn peptidases"/>
    <property type="match status" value="1"/>
</dbReference>
<dbReference type="GO" id="GO:0005829">
    <property type="term" value="C:cytosol"/>
    <property type="evidence" value="ECO:0007669"/>
    <property type="project" value="TreeGrafter"/>
</dbReference>
<dbReference type="GO" id="GO:0006508">
    <property type="term" value="P:proteolysis"/>
    <property type="evidence" value="ECO:0007669"/>
    <property type="project" value="InterPro"/>
</dbReference>
<dbReference type="InterPro" id="IPR001160">
    <property type="entry name" value="Peptidase_M20C"/>
</dbReference>
<dbReference type="AlphaFoldDB" id="K1T3H8"/>
<reference evidence="1" key="1">
    <citation type="journal article" date="2013" name="Environ. Microbiol.">
        <title>Microbiota from the distal guts of lean and obese adolescents exhibit partial functional redundancy besides clear differences in community structure.</title>
        <authorList>
            <person name="Ferrer M."/>
            <person name="Ruiz A."/>
            <person name="Lanza F."/>
            <person name="Haange S.B."/>
            <person name="Oberbach A."/>
            <person name="Till H."/>
            <person name="Bargiela R."/>
            <person name="Campoy C."/>
            <person name="Segura M.T."/>
            <person name="Richter M."/>
            <person name="von Bergen M."/>
            <person name="Seifert J."/>
            <person name="Suarez A."/>
        </authorList>
    </citation>
    <scope>NUCLEOTIDE SEQUENCE</scope>
</reference>
<accession>K1T3H8</accession>
<dbReference type="PANTHER" id="PTHR43501">
    <property type="entry name" value="CYTOSOL NON-SPECIFIC DIPEPTIDASE"/>
    <property type="match status" value="1"/>
</dbReference>
<organism evidence="1">
    <name type="scientific">human gut metagenome</name>
    <dbReference type="NCBI Taxonomy" id="408170"/>
    <lineage>
        <taxon>unclassified sequences</taxon>
        <taxon>metagenomes</taxon>
        <taxon>organismal metagenomes</taxon>
    </lineage>
</organism>
<evidence type="ECO:0000313" key="1">
    <source>
        <dbReference type="EMBL" id="EKC62119.1"/>
    </source>
</evidence>
<dbReference type="PRINTS" id="PR00934">
    <property type="entry name" value="XHISDIPTASE"/>
</dbReference>
<protein>
    <submittedName>
        <fullName evidence="1">Aminoacyl-histidine dipeptidase</fullName>
    </submittedName>
</protein>
<gene>
    <name evidence="1" type="ORF">OBE_08133</name>
</gene>
<dbReference type="GO" id="GO:0070573">
    <property type="term" value="F:metallodipeptidase activity"/>
    <property type="evidence" value="ECO:0007669"/>
    <property type="project" value="TreeGrafter"/>
</dbReference>
<sequence>VVHSDGYPGWAPDPSSRLLAVTVAAYERLFATTPKVRAIHAGLECGLFLEKYPHLEMVSFGPTLRGVHSPDERLEIATVPKFWDLLKETLRTL</sequence>
<dbReference type="EMBL" id="AJWZ01005605">
    <property type="protein sequence ID" value="EKC62119.1"/>
    <property type="molecule type" value="Genomic_DNA"/>
</dbReference>
<proteinExistence type="predicted"/>
<dbReference type="FunFam" id="3.40.630.10:FF:000018">
    <property type="entry name" value="Aminoacyl-histidine dipeptidase PepD"/>
    <property type="match status" value="1"/>
</dbReference>
<comment type="caution">
    <text evidence="1">The sequence shown here is derived from an EMBL/GenBank/DDBJ whole genome shotgun (WGS) entry which is preliminary data.</text>
</comment>
<dbReference type="PANTHER" id="PTHR43501:SF1">
    <property type="entry name" value="CYTOSOL NON-SPECIFIC DIPEPTIDASE"/>
    <property type="match status" value="1"/>
</dbReference>